<dbReference type="Pfam" id="PF04939">
    <property type="entry name" value="RRS1"/>
    <property type="match status" value="1"/>
</dbReference>
<feature type="region of interest" description="Disordered" evidence="6">
    <location>
        <begin position="151"/>
        <end position="172"/>
    </location>
</feature>
<dbReference type="ExpressionAtlas" id="A0A1D6MJK0">
    <property type="expression patterns" value="baseline and differential"/>
</dbReference>
<comment type="subcellular location">
    <subcellularLocation>
        <location evidence="1 5">Nucleus</location>
    </subcellularLocation>
</comment>
<evidence type="ECO:0000256" key="2">
    <source>
        <dbReference type="ARBA" id="ARBA00010077"/>
    </source>
</evidence>
<reference evidence="7" key="1">
    <citation type="submission" date="2015-12" db="EMBL/GenBank/DDBJ databases">
        <title>Update maize B73 reference genome by single molecule sequencing technologies.</title>
        <authorList>
            <consortium name="Maize Genome Sequencing Project"/>
            <person name="Ware D."/>
        </authorList>
    </citation>
    <scope>NUCLEOTIDE SEQUENCE [LARGE SCALE GENOMIC DNA]</scope>
    <source>
        <tissue evidence="7">Seedling</tissue>
    </source>
</reference>
<feature type="compositionally biased region" description="Basic and acidic residues" evidence="6">
    <location>
        <begin position="157"/>
        <end position="172"/>
    </location>
</feature>
<proteinExistence type="inferred from homology"/>
<dbReference type="AlphaFoldDB" id="A0A1D6MJK0"/>
<dbReference type="InterPro" id="IPR007023">
    <property type="entry name" value="Ribosom_reg"/>
</dbReference>
<evidence type="ECO:0000256" key="1">
    <source>
        <dbReference type="ARBA" id="ARBA00004123"/>
    </source>
</evidence>
<organism evidence="7">
    <name type="scientific">Zea mays</name>
    <name type="common">Maize</name>
    <dbReference type="NCBI Taxonomy" id="4577"/>
    <lineage>
        <taxon>Eukaryota</taxon>
        <taxon>Viridiplantae</taxon>
        <taxon>Streptophyta</taxon>
        <taxon>Embryophyta</taxon>
        <taxon>Tracheophyta</taxon>
        <taxon>Spermatophyta</taxon>
        <taxon>Magnoliopsida</taxon>
        <taxon>Liliopsida</taxon>
        <taxon>Poales</taxon>
        <taxon>Poaceae</taxon>
        <taxon>PACMAD clade</taxon>
        <taxon>Panicoideae</taxon>
        <taxon>Andropogonodae</taxon>
        <taxon>Andropogoneae</taxon>
        <taxon>Tripsacinae</taxon>
        <taxon>Zea</taxon>
    </lineage>
</organism>
<comment type="function">
    <text evidence="5">Involved in ribosomal large subunit assembly.</text>
</comment>
<name>A0A1D6MJK0_MAIZE</name>
<dbReference type="GO" id="GO:0005634">
    <property type="term" value="C:nucleus"/>
    <property type="evidence" value="ECO:0007669"/>
    <property type="project" value="UniProtKB-SubCell"/>
</dbReference>
<keyword evidence="4 5" id="KW-0539">Nucleus</keyword>
<evidence type="ECO:0000256" key="4">
    <source>
        <dbReference type="ARBA" id="ARBA00023242"/>
    </source>
</evidence>
<keyword evidence="3 5" id="KW-0690">Ribosome biogenesis</keyword>
<evidence type="ECO:0000256" key="6">
    <source>
        <dbReference type="SAM" id="MobiDB-lite"/>
    </source>
</evidence>
<dbReference type="GO" id="GO:0042254">
    <property type="term" value="P:ribosome biogenesis"/>
    <property type="evidence" value="ECO:0007669"/>
    <property type="project" value="UniProtKB-KW"/>
</dbReference>
<dbReference type="EMBL" id="CM007649">
    <property type="protein sequence ID" value="ONM29463.1"/>
    <property type="molecule type" value="Genomic_DNA"/>
</dbReference>
<evidence type="ECO:0000256" key="5">
    <source>
        <dbReference type="RuleBase" id="RU364132"/>
    </source>
</evidence>
<comment type="similarity">
    <text evidence="2 5">Belongs to the RRS1 family.</text>
</comment>
<sequence length="310" mass="35373">MAEEPAIVVAASSSCEVDLGNLMAYDPCHHVAAAASASREELRQECLRKGTELAQAVADALFALPPTEDRDGPIVHLPPHTVRLPREKHLPKPKPPTKWELFAKAKGITKRKKNKREWDEQTQSWKRTYGYDRVNDDKDVPILEAKLTDEPGVDPFAQRRDEKKKRVEKQEKSRLENLKKAAKVGALPRLLSFTSNCCIPSFQLCMSFCIRKEPSRITATQYLLYAVIYSLLRRPCPSQELKLTFQKNLEKRILRVLLAWLRQQQQAVGSLTRSCLARNLQSTLANIESSSQLLRGREWAAWRNSRMTKS</sequence>
<evidence type="ECO:0000313" key="7">
    <source>
        <dbReference type="EMBL" id="ONM29463.1"/>
    </source>
</evidence>
<protein>
    <recommendedName>
        <fullName evidence="5">Ribosome biogenesis regulatory protein</fullName>
    </recommendedName>
</protein>
<evidence type="ECO:0000256" key="3">
    <source>
        <dbReference type="ARBA" id="ARBA00022517"/>
    </source>
</evidence>
<accession>A0A1D6MJK0</accession>
<gene>
    <name evidence="7" type="ORF">ZEAMMB73_Zm00001d039611</name>
</gene>